<proteinExistence type="inferred from homology"/>
<dbReference type="GO" id="GO:0070573">
    <property type="term" value="F:metallodipeptidase activity"/>
    <property type="evidence" value="ECO:0007669"/>
    <property type="project" value="InterPro"/>
</dbReference>
<comment type="caution">
    <text evidence="5">The sequence shown here is derived from an EMBL/GenBank/DDBJ whole genome shotgun (WGS) entry which is preliminary data.</text>
</comment>
<comment type="catalytic activity">
    <reaction evidence="4">
        <text>an L-aminoacyl-L-amino acid + H2O = 2 an L-alpha-amino acid</text>
        <dbReference type="Rhea" id="RHEA:48940"/>
        <dbReference type="ChEBI" id="CHEBI:15377"/>
        <dbReference type="ChEBI" id="CHEBI:59869"/>
        <dbReference type="ChEBI" id="CHEBI:77460"/>
        <dbReference type="EC" id="3.4.13.19"/>
    </reaction>
</comment>
<dbReference type="PANTHER" id="PTHR10443">
    <property type="entry name" value="MICROSOMAL DIPEPTIDASE"/>
    <property type="match status" value="1"/>
</dbReference>
<dbReference type="STRING" id="73230.A0A2B7ZIT2"/>
<evidence type="ECO:0000313" key="6">
    <source>
        <dbReference type="Proteomes" id="UP000226031"/>
    </source>
</evidence>
<keyword evidence="6" id="KW-1185">Reference proteome</keyword>
<dbReference type="EMBL" id="PDND01000072">
    <property type="protein sequence ID" value="PGH33099.1"/>
    <property type="molecule type" value="Genomic_DNA"/>
</dbReference>
<organism evidence="5 6">
    <name type="scientific">[Emmonsia] crescens</name>
    <dbReference type="NCBI Taxonomy" id="73230"/>
    <lineage>
        <taxon>Eukaryota</taxon>
        <taxon>Fungi</taxon>
        <taxon>Dikarya</taxon>
        <taxon>Ascomycota</taxon>
        <taxon>Pezizomycotina</taxon>
        <taxon>Eurotiomycetes</taxon>
        <taxon>Eurotiomycetidae</taxon>
        <taxon>Onygenales</taxon>
        <taxon>Ajellomycetaceae</taxon>
        <taxon>Emergomyces</taxon>
    </lineage>
</organism>
<dbReference type="Proteomes" id="UP000226031">
    <property type="component" value="Unassembled WGS sequence"/>
</dbReference>
<keyword evidence="4" id="KW-0378">Hydrolase</keyword>
<dbReference type="InterPro" id="IPR008257">
    <property type="entry name" value="Pept_M19"/>
</dbReference>
<dbReference type="InterPro" id="IPR032466">
    <property type="entry name" value="Metal_Hydrolase"/>
</dbReference>
<comment type="cofactor">
    <cofactor evidence="4">
        <name>Zn(2+)</name>
        <dbReference type="ChEBI" id="CHEBI:29105"/>
    </cofactor>
</comment>
<evidence type="ECO:0000256" key="2">
    <source>
        <dbReference type="ARBA" id="ARBA00022833"/>
    </source>
</evidence>
<dbReference type="GO" id="GO:0006508">
    <property type="term" value="P:proteolysis"/>
    <property type="evidence" value="ECO:0007669"/>
    <property type="project" value="UniProtKB-KW"/>
</dbReference>
<gene>
    <name evidence="5" type="ORF">GX50_04082</name>
</gene>
<dbReference type="SUPFAM" id="SSF51556">
    <property type="entry name" value="Metallo-dependent hydrolases"/>
    <property type="match status" value="1"/>
</dbReference>
<name>A0A2B7ZIT2_9EURO</name>
<dbReference type="EC" id="3.4.13.19" evidence="4"/>
<keyword evidence="4" id="KW-0482">Metalloprotease</keyword>
<evidence type="ECO:0000256" key="3">
    <source>
        <dbReference type="ARBA" id="ARBA00022997"/>
    </source>
</evidence>
<evidence type="ECO:0000256" key="1">
    <source>
        <dbReference type="ARBA" id="ARBA00003491"/>
    </source>
</evidence>
<comment type="function">
    <text evidence="1">Hydrolyzes a wide range of dipeptides.</text>
</comment>
<reference evidence="5 6" key="1">
    <citation type="submission" date="2017-10" db="EMBL/GenBank/DDBJ databases">
        <title>Comparative genomics in systemic dimorphic fungi from Ajellomycetaceae.</title>
        <authorList>
            <person name="Munoz J.F."/>
            <person name="Mcewen J.G."/>
            <person name="Clay O.K."/>
            <person name="Cuomo C.A."/>
        </authorList>
    </citation>
    <scope>NUCLEOTIDE SEQUENCE [LARGE SCALE GENOMIC DNA]</scope>
    <source>
        <strain evidence="5 6">UAMH4076</strain>
    </source>
</reference>
<keyword evidence="4" id="KW-0479">Metal-binding</keyword>
<evidence type="ECO:0000256" key="4">
    <source>
        <dbReference type="RuleBase" id="RU341113"/>
    </source>
</evidence>
<dbReference type="Gene3D" id="3.20.20.140">
    <property type="entry name" value="Metal-dependent hydrolases"/>
    <property type="match status" value="1"/>
</dbReference>
<comment type="similarity">
    <text evidence="4">Belongs to the metallo-dependent hydrolases superfamily. Peptidase M19 family.</text>
</comment>
<evidence type="ECO:0000313" key="5">
    <source>
        <dbReference type="EMBL" id="PGH33099.1"/>
    </source>
</evidence>
<sequence>MFLDVENPSSADIHKAADYIFHVAEIAGWDHVGVGSDFDGTDNVPIGLEPKLATDEQIWKFAGENILRVWTEAESFSQVLKSAGEKSTEETWLGRKWTRAYLSMPFMFMTARATESPEKRIPEGMNW</sequence>
<keyword evidence="3 4" id="KW-0224">Dipeptidase</keyword>
<dbReference type="GO" id="GO:0046872">
    <property type="term" value="F:metal ion binding"/>
    <property type="evidence" value="ECO:0007669"/>
    <property type="project" value="UniProtKB-UniRule"/>
</dbReference>
<dbReference type="PANTHER" id="PTHR10443:SF12">
    <property type="entry name" value="DIPEPTIDASE"/>
    <property type="match status" value="1"/>
</dbReference>
<protein>
    <recommendedName>
        <fullName evidence="4">Dipeptidase</fullName>
        <ecNumber evidence="4">3.4.13.19</ecNumber>
    </recommendedName>
</protein>
<keyword evidence="2 4" id="KW-0862">Zinc</keyword>
<dbReference type="PROSITE" id="PS51365">
    <property type="entry name" value="RENAL_DIPEPTIDASE_2"/>
    <property type="match status" value="1"/>
</dbReference>
<accession>A0A2B7ZIT2</accession>
<dbReference type="Pfam" id="PF01244">
    <property type="entry name" value="Peptidase_M19"/>
    <property type="match status" value="1"/>
</dbReference>
<dbReference type="AlphaFoldDB" id="A0A2B7ZIT2"/>
<keyword evidence="4" id="KW-0645">Protease</keyword>
<dbReference type="VEuPathDB" id="FungiDB:EMCG_09426"/>